<dbReference type="PANTHER" id="PTHR37540">
    <property type="entry name" value="TRANSCRIPTION FACTOR (ACR-2), PUTATIVE-RELATED-RELATED"/>
    <property type="match status" value="1"/>
</dbReference>
<dbReference type="Pfam" id="PF11951">
    <property type="entry name" value="Fungal_trans_2"/>
    <property type="match status" value="1"/>
</dbReference>
<proteinExistence type="predicted"/>
<sequence>MTFPNEQRNCQRAEKELMVKTAFTAPGSFFGLMSICAAHRAVMAGRHSDLMDSSTSCHRVLHDPDYYIMKNNCIRAVNKKLSDPRVVLSDETFDTIINLLTSTLVVGLFGEARIHLTGLKRMVELRGGIADDSIRCSSILAGILVADVKCASGLMVKPVFPLTWDTQPVPSDIQRRIAPLRSSVLNKLGAALFANTLLSFPLLKILNVVRDLILYTQVNNEKPTVLSPEDHHFFRLLNCEAEHQLLSYIYMESEGDHTPPLGPIRNIHPIEAVTRTACICFLNYFMIVSPPSSGLGRALTKHLKNAMSKCALSQLSQLPQENYGVLAWALFIGAQGSAGQIERPWFVERLSRIAIICGWRNWEKVSSILWEYFYVSNTHGPVWKSIWDEAMDGLVVEEIES</sequence>
<keyword evidence="2" id="KW-1185">Reference proteome</keyword>
<dbReference type="EMBL" id="MVGC01000004">
    <property type="protein sequence ID" value="RJE27424.1"/>
    <property type="molecule type" value="Genomic_DNA"/>
</dbReference>
<dbReference type="AlphaFoldDB" id="A0A3A3A6T9"/>
<accession>A0A3A3A6T9</accession>
<evidence type="ECO:0000313" key="1">
    <source>
        <dbReference type="EMBL" id="RJE27424.1"/>
    </source>
</evidence>
<evidence type="ECO:0000313" key="2">
    <source>
        <dbReference type="Proteomes" id="UP000266188"/>
    </source>
</evidence>
<dbReference type="PANTHER" id="PTHR37540:SF5">
    <property type="entry name" value="TRANSCRIPTION FACTOR DOMAIN-CONTAINING PROTEIN"/>
    <property type="match status" value="1"/>
</dbReference>
<reference evidence="2" key="1">
    <citation type="submission" date="2017-02" db="EMBL/GenBank/DDBJ databases">
        <authorList>
            <person name="Tafer H."/>
            <person name="Lopandic K."/>
        </authorList>
    </citation>
    <scope>NUCLEOTIDE SEQUENCE [LARGE SCALE GENOMIC DNA]</scope>
    <source>
        <strain evidence="2">CBS 366.77</strain>
    </source>
</reference>
<dbReference type="OrthoDB" id="3469225at2759"/>
<comment type="caution">
    <text evidence="1">The sequence shown here is derived from an EMBL/GenBank/DDBJ whole genome shotgun (WGS) entry which is preliminary data.</text>
</comment>
<dbReference type="Proteomes" id="UP000266188">
    <property type="component" value="Unassembled WGS sequence"/>
</dbReference>
<name>A0A3A3A6T9_9EURO</name>
<dbReference type="InterPro" id="IPR021858">
    <property type="entry name" value="Fun_TF"/>
</dbReference>
<gene>
    <name evidence="1" type="ORF">PHISCL_00300</name>
</gene>
<organism evidence="1 2">
    <name type="scientific">Aspergillus sclerotialis</name>
    <dbReference type="NCBI Taxonomy" id="2070753"/>
    <lineage>
        <taxon>Eukaryota</taxon>
        <taxon>Fungi</taxon>
        <taxon>Dikarya</taxon>
        <taxon>Ascomycota</taxon>
        <taxon>Pezizomycotina</taxon>
        <taxon>Eurotiomycetes</taxon>
        <taxon>Eurotiomycetidae</taxon>
        <taxon>Eurotiales</taxon>
        <taxon>Aspergillaceae</taxon>
        <taxon>Aspergillus</taxon>
        <taxon>Aspergillus subgen. Polypaecilum</taxon>
    </lineage>
</organism>
<protein>
    <submittedName>
        <fullName evidence="1">Uncharacterized protein</fullName>
    </submittedName>
</protein>